<organism evidence="7 8">
    <name type="scientific">Gemmatirosa kalamazoonensis</name>
    <dbReference type="NCBI Taxonomy" id="861299"/>
    <lineage>
        <taxon>Bacteria</taxon>
        <taxon>Pseudomonadati</taxon>
        <taxon>Gemmatimonadota</taxon>
        <taxon>Gemmatimonadia</taxon>
        <taxon>Gemmatimonadales</taxon>
        <taxon>Gemmatimonadaceae</taxon>
        <taxon>Gemmatirosa</taxon>
    </lineage>
</organism>
<evidence type="ECO:0000256" key="5">
    <source>
        <dbReference type="SAM" id="MobiDB-lite"/>
    </source>
</evidence>
<evidence type="ECO:0000313" key="8">
    <source>
        <dbReference type="Proteomes" id="UP000019151"/>
    </source>
</evidence>
<feature type="region of interest" description="Disordered" evidence="5">
    <location>
        <begin position="53"/>
        <end position="73"/>
    </location>
</feature>
<dbReference type="SUPFAM" id="SSF57716">
    <property type="entry name" value="Glucocorticoid receptor-like (DNA-binding domain)"/>
    <property type="match status" value="1"/>
</dbReference>
<dbReference type="GO" id="GO:0008270">
    <property type="term" value="F:zinc ion binding"/>
    <property type="evidence" value="ECO:0007669"/>
    <property type="project" value="UniProtKB-KW"/>
</dbReference>
<name>W0RT79_9BACT</name>
<dbReference type="EMBL" id="CP007130">
    <property type="protein sequence ID" value="AHG93901.1"/>
    <property type="molecule type" value="Genomic_DNA"/>
</dbReference>
<dbReference type="InterPro" id="IPR037187">
    <property type="entry name" value="DnaK_N"/>
</dbReference>
<dbReference type="InParanoid" id="W0RT79"/>
<dbReference type="PANTHER" id="PTHR33823:SF4">
    <property type="entry name" value="GENERAL STRESS PROTEIN 16O"/>
    <property type="match status" value="1"/>
</dbReference>
<keyword evidence="8" id="KW-1185">Reference proteome</keyword>
<protein>
    <recommendedName>
        <fullName evidence="6">Zinc finger DksA/TraR C4-type domain-containing protein</fullName>
    </recommendedName>
</protein>
<accession>W0RT79</accession>
<keyword evidence="1" id="KW-0479">Metal-binding</keyword>
<evidence type="ECO:0000256" key="4">
    <source>
        <dbReference type="PROSITE-ProRule" id="PRU00510"/>
    </source>
</evidence>
<dbReference type="PANTHER" id="PTHR33823">
    <property type="entry name" value="RNA POLYMERASE-BINDING TRANSCRIPTION FACTOR DKSA-RELATED"/>
    <property type="match status" value="1"/>
</dbReference>
<evidence type="ECO:0000259" key="6">
    <source>
        <dbReference type="Pfam" id="PF01258"/>
    </source>
</evidence>
<dbReference type="Proteomes" id="UP000019151">
    <property type="component" value="Plasmid 2"/>
</dbReference>
<evidence type="ECO:0000256" key="1">
    <source>
        <dbReference type="ARBA" id="ARBA00022723"/>
    </source>
</evidence>
<dbReference type="AlphaFoldDB" id="W0RT79"/>
<feature type="zinc finger region" description="dksA C4-type" evidence="4">
    <location>
        <begin position="116"/>
        <end position="140"/>
    </location>
</feature>
<dbReference type="InterPro" id="IPR000962">
    <property type="entry name" value="Znf_DskA_TraR"/>
</dbReference>
<dbReference type="FunCoup" id="W0RT79">
    <property type="interactions" value="213"/>
</dbReference>
<gene>
    <name evidence="7" type="ORF">J421_6366</name>
</gene>
<sequence length="147" mass="16678">MAGEDPMAAPRRAKPEDDDPNAAARAERLAHYQKRLLEERRLLIRQLGRNAEQFGAGSSESDGDLTNYPFHMADQGTDTMQQETSFLLASQESRTLWRIDDALRRLYRSPETFDVCDNCGQTISFDRLDAIPQTRYCVACKAHAPTR</sequence>
<keyword evidence="3" id="KW-0862">Zinc</keyword>
<keyword evidence="2" id="KW-0863">Zinc-finger</keyword>
<proteinExistence type="predicted"/>
<evidence type="ECO:0000256" key="2">
    <source>
        <dbReference type="ARBA" id="ARBA00022771"/>
    </source>
</evidence>
<evidence type="ECO:0000313" key="7">
    <source>
        <dbReference type="EMBL" id="AHG93901.1"/>
    </source>
</evidence>
<geneLocation type="plasmid" evidence="7 8">
    <name>2</name>
</geneLocation>
<dbReference type="SUPFAM" id="SSF109635">
    <property type="entry name" value="DnaK suppressor protein DksA, alpha-hairpin domain"/>
    <property type="match status" value="1"/>
</dbReference>
<reference evidence="7 8" key="1">
    <citation type="journal article" date="2014" name="Genome Announc.">
        <title>Genome Sequence and Methylome of Soil Bacterium Gemmatirosa kalamazoonensis KBS708T, a Member of the Rarely Cultivated Gemmatimonadetes Phylum.</title>
        <authorList>
            <person name="Debruyn J.M."/>
            <person name="Radosevich M."/>
            <person name="Wommack K.E."/>
            <person name="Polson S.W."/>
            <person name="Hauser L.J."/>
            <person name="Fawaz M.N."/>
            <person name="Korlach J."/>
            <person name="Tsai Y.C."/>
        </authorList>
    </citation>
    <scope>NUCLEOTIDE SEQUENCE [LARGE SCALE GENOMIC DNA]</scope>
    <source>
        <strain evidence="7 8">KBS708</strain>
        <plasmid evidence="8">Plasmid 2</plasmid>
    </source>
</reference>
<dbReference type="eggNOG" id="COG1734">
    <property type="taxonomic scope" value="Bacteria"/>
</dbReference>
<dbReference type="InterPro" id="IPR020458">
    <property type="entry name" value="Znf_DskA_TraR_CS"/>
</dbReference>
<dbReference type="HOGENOM" id="CLU_043144_3_1_0"/>
<dbReference type="KEGG" id="gba:J421_6366"/>
<evidence type="ECO:0000256" key="3">
    <source>
        <dbReference type="ARBA" id="ARBA00022833"/>
    </source>
</evidence>
<feature type="domain" description="Zinc finger DksA/TraR C4-type" evidence="6">
    <location>
        <begin position="112"/>
        <end position="141"/>
    </location>
</feature>
<dbReference type="Gene3D" id="1.20.120.910">
    <property type="entry name" value="DksA, coiled-coil domain"/>
    <property type="match status" value="1"/>
</dbReference>
<dbReference type="PROSITE" id="PS01102">
    <property type="entry name" value="ZF_DKSA_1"/>
    <property type="match status" value="1"/>
</dbReference>
<feature type="region of interest" description="Disordered" evidence="5">
    <location>
        <begin position="1"/>
        <end position="25"/>
    </location>
</feature>
<dbReference type="Pfam" id="PF01258">
    <property type="entry name" value="zf-dskA_traR"/>
    <property type="match status" value="1"/>
</dbReference>
<keyword evidence="7" id="KW-0614">Plasmid</keyword>
<dbReference type="PROSITE" id="PS51128">
    <property type="entry name" value="ZF_DKSA_2"/>
    <property type="match status" value="1"/>
</dbReference>